<gene>
    <name evidence="1" type="ORF">PGH07_05795</name>
</gene>
<evidence type="ECO:0008006" key="3">
    <source>
        <dbReference type="Google" id="ProtNLM"/>
    </source>
</evidence>
<proteinExistence type="predicted"/>
<keyword evidence="2" id="KW-1185">Reference proteome</keyword>
<protein>
    <recommendedName>
        <fullName evidence="3">Lipoprotein</fullName>
    </recommendedName>
</protein>
<name>A0ABT7QXX0_9BACT</name>
<dbReference type="EMBL" id="JAQIBD010000002">
    <property type="protein sequence ID" value="MDM5271680.1"/>
    <property type="molecule type" value="Genomic_DNA"/>
</dbReference>
<dbReference type="PROSITE" id="PS51257">
    <property type="entry name" value="PROKAR_LIPOPROTEIN"/>
    <property type="match status" value="1"/>
</dbReference>
<organism evidence="1 2">
    <name type="scientific">Sulfurovum zhangzhouensis</name>
    <dbReference type="NCBI Taxonomy" id="3019067"/>
    <lineage>
        <taxon>Bacteria</taxon>
        <taxon>Pseudomonadati</taxon>
        <taxon>Campylobacterota</taxon>
        <taxon>Epsilonproteobacteria</taxon>
        <taxon>Campylobacterales</taxon>
        <taxon>Sulfurovaceae</taxon>
        <taxon>Sulfurovum</taxon>
    </lineage>
</organism>
<reference evidence="1" key="1">
    <citation type="submission" date="2023-01" db="EMBL/GenBank/DDBJ databases">
        <title>Sulfurovum sp. zt1-1 genome assembly.</title>
        <authorList>
            <person name="Wang J."/>
        </authorList>
    </citation>
    <scope>NUCLEOTIDE SEQUENCE</scope>
    <source>
        <strain evidence="1">Zt1-1</strain>
    </source>
</reference>
<accession>A0ABT7QXX0</accession>
<dbReference type="Proteomes" id="UP001169069">
    <property type="component" value="Unassembled WGS sequence"/>
</dbReference>
<comment type="caution">
    <text evidence="1">The sequence shown here is derived from an EMBL/GenBank/DDBJ whole genome shotgun (WGS) entry which is preliminary data.</text>
</comment>
<sequence length="116" mass="13463">MKQHLLFAVLCGYLLTGCSVSTNVTPPKPLYHASESQKVEIYNTTMKNLALSTKSDPQYQRIALDTAKNKAWFKDLSYKLWNRDITKKEFIVEGLKQYPDHQYEFEFIAEGLNLQQ</sequence>
<dbReference type="RefSeq" id="WP_289413364.1">
    <property type="nucleotide sequence ID" value="NZ_JAQIBD010000002.1"/>
</dbReference>
<evidence type="ECO:0000313" key="2">
    <source>
        <dbReference type="Proteomes" id="UP001169069"/>
    </source>
</evidence>
<evidence type="ECO:0000313" key="1">
    <source>
        <dbReference type="EMBL" id="MDM5271680.1"/>
    </source>
</evidence>